<reference evidence="9" key="1">
    <citation type="thesis" date="2020" institute="Technische Universitat Dresden" country="Dresden, Germany">
        <title>The Agarolytic System of Microbulbifer elongatus PORT2, Isolated from Batu Karas, Pangandaran West Java Indonesia.</title>
        <authorList>
            <person name="Anggraeni S.R."/>
        </authorList>
    </citation>
    <scope>NUCLEOTIDE SEQUENCE</scope>
    <source>
        <strain evidence="9">PORT2</strain>
    </source>
</reference>
<evidence type="ECO:0000256" key="1">
    <source>
        <dbReference type="ARBA" id="ARBA00001961"/>
    </source>
</evidence>
<evidence type="ECO:0000259" key="8">
    <source>
        <dbReference type="PROSITE" id="PS51471"/>
    </source>
</evidence>
<keyword evidence="4" id="KW-0223">Dioxygenase</keyword>
<dbReference type="PROSITE" id="PS51471">
    <property type="entry name" value="FE2OG_OXY"/>
    <property type="match status" value="1"/>
</dbReference>
<dbReference type="Pfam" id="PF13640">
    <property type="entry name" value="2OG-FeII_Oxy_3"/>
    <property type="match status" value="1"/>
</dbReference>
<keyword evidence="3" id="KW-0847">Vitamin C</keyword>
<evidence type="ECO:0000256" key="6">
    <source>
        <dbReference type="ARBA" id="ARBA00023004"/>
    </source>
</evidence>
<keyword evidence="5" id="KW-0560">Oxidoreductase</keyword>
<dbReference type="InterPro" id="IPR006620">
    <property type="entry name" value="Pro_4_hyd_alph"/>
</dbReference>
<keyword evidence="2" id="KW-0479">Metal-binding</keyword>
<organism evidence="9 10">
    <name type="scientific">Microbulbifer elongatus</name>
    <dbReference type="NCBI Taxonomy" id="86173"/>
    <lineage>
        <taxon>Bacteria</taxon>
        <taxon>Pseudomonadati</taxon>
        <taxon>Pseudomonadota</taxon>
        <taxon>Gammaproteobacteria</taxon>
        <taxon>Cellvibrionales</taxon>
        <taxon>Microbulbiferaceae</taxon>
        <taxon>Microbulbifer</taxon>
    </lineage>
</organism>
<dbReference type="EMBL" id="JACASI010000026">
    <property type="protein sequence ID" value="MCQ3829696.1"/>
    <property type="molecule type" value="Genomic_DNA"/>
</dbReference>
<feature type="region of interest" description="Disordered" evidence="7">
    <location>
        <begin position="142"/>
        <end position="165"/>
    </location>
</feature>
<sequence length="307" mass="33532">MEFAELQPELQQWIRNAVKSGHHLSVMVDALLKAGYQPGISQAVEQCILDHGVGLREPDSAPARSAKAQHPASAPWVTTPGSEKHPRFHQFAADGNQIDVGDRQVEVRFALKRPNIVLFANLLSDSECDALVEMSKPNLQPSRVVNSDRGSFDLRDTRTSSGTHFRRGETPMIAAIEARIARLLAVPEARGEPLQILNYQVGAEYRPHYDFFNPEKPGNHGVLCSGGQRIGTLIMYLNDVTSGGATVFPRVGLDVLPQKGAGLFFSYTSDGGALDYQTLHGGSPVVAGEKWIATKWLRMQDYTSGAS</sequence>
<keyword evidence="10" id="KW-1185">Reference proteome</keyword>
<dbReference type="PANTHER" id="PTHR10869:SF246">
    <property type="entry name" value="TRANSMEMBRANE PROLYL 4-HYDROXYLASE"/>
    <property type="match status" value="1"/>
</dbReference>
<evidence type="ECO:0000256" key="3">
    <source>
        <dbReference type="ARBA" id="ARBA00022896"/>
    </source>
</evidence>
<feature type="domain" description="Fe2OG dioxygenase" evidence="8">
    <location>
        <begin position="190"/>
        <end position="299"/>
    </location>
</feature>
<keyword evidence="6" id="KW-0408">Iron</keyword>
<dbReference type="RefSeq" id="WP_255874710.1">
    <property type="nucleotide sequence ID" value="NZ_JACASI010000026.1"/>
</dbReference>
<dbReference type="InterPro" id="IPR045054">
    <property type="entry name" value="P4HA-like"/>
</dbReference>
<evidence type="ECO:0000313" key="9">
    <source>
        <dbReference type="EMBL" id="MCQ3829696.1"/>
    </source>
</evidence>
<protein>
    <submittedName>
        <fullName evidence="9">2OG-Fe(II) oxygenase</fullName>
    </submittedName>
</protein>
<evidence type="ECO:0000256" key="4">
    <source>
        <dbReference type="ARBA" id="ARBA00022964"/>
    </source>
</evidence>
<name>A0ABT1P3S8_9GAMM</name>
<dbReference type="PANTHER" id="PTHR10869">
    <property type="entry name" value="PROLYL 4-HYDROXYLASE ALPHA SUBUNIT"/>
    <property type="match status" value="1"/>
</dbReference>
<accession>A0ABT1P3S8</accession>
<evidence type="ECO:0000256" key="5">
    <source>
        <dbReference type="ARBA" id="ARBA00023002"/>
    </source>
</evidence>
<dbReference type="InterPro" id="IPR005123">
    <property type="entry name" value="Oxoglu/Fe-dep_dioxygenase_dom"/>
</dbReference>
<comment type="cofactor">
    <cofactor evidence="1">
        <name>L-ascorbate</name>
        <dbReference type="ChEBI" id="CHEBI:38290"/>
    </cofactor>
</comment>
<gene>
    <name evidence="9" type="ORF">HXX02_09575</name>
</gene>
<dbReference type="Proteomes" id="UP001205566">
    <property type="component" value="Unassembled WGS sequence"/>
</dbReference>
<dbReference type="SMART" id="SM00702">
    <property type="entry name" value="P4Hc"/>
    <property type="match status" value="1"/>
</dbReference>
<dbReference type="InterPro" id="IPR044862">
    <property type="entry name" value="Pro_4_hyd_alph_FE2OG_OXY"/>
</dbReference>
<feature type="region of interest" description="Disordered" evidence="7">
    <location>
        <begin position="58"/>
        <end position="83"/>
    </location>
</feature>
<comment type="caution">
    <text evidence="9">The sequence shown here is derived from an EMBL/GenBank/DDBJ whole genome shotgun (WGS) entry which is preliminary data.</text>
</comment>
<dbReference type="Gene3D" id="2.60.120.620">
    <property type="entry name" value="q2cbj1_9rhob like domain"/>
    <property type="match status" value="1"/>
</dbReference>
<proteinExistence type="predicted"/>
<evidence type="ECO:0000256" key="2">
    <source>
        <dbReference type="ARBA" id="ARBA00022723"/>
    </source>
</evidence>
<evidence type="ECO:0000256" key="7">
    <source>
        <dbReference type="SAM" id="MobiDB-lite"/>
    </source>
</evidence>
<evidence type="ECO:0000313" key="10">
    <source>
        <dbReference type="Proteomes" id="UP001205566"/>
    </source>
</evidence>